<organism evidence="1">
    <name type="scientific">viral metagenome</name>
    <dbReference type="NCBI Taxonomy" id="1070528"/>
    <lineage>
        <taxon>unclassified sequences</taxon>
        <taxon>metagenomes</taxon>
        <taxon>organismal metagenomes</taxon>
    </lineage>
</organism>
<dbReference type="AlphaFoldDB" id="A0A6C0J7D0"/>
<evidence type="ECO:0000313" key="1">
    <source>
        <dbReference type="EMBL" id="QHT99533.1"/>
    </source>
</evidence>
<sequence length="187" mass="22338">MENKIIDFESTRTVLRVVPEDFEDKLIVYLKDDFIECDDEESEKTIHALVERVCSLFVDIEQVKKKKESAYTMFRRSKEKGDWRTMDEETKSRYRQLADEENIVRGLKSPTKKIVKSESEKSYNVALKYLKKTYPINSFKLWSELNEENKNIWSEFNETRLYCNMNNLLYNELICATAEKGKHMFIK</sequence>
<proteinExistence type="predicted"/>
<dbReference type="EMBL" id="MN740310">
    <property type="protein sequence ID" value="QHT99533.1"/>
    <property type="molecule type" value="Genomic_DNA"/>
</dbReference>
<protein>
    <submittedName>
        <fullName evidence="1">Uncharacterized protein</fullName>
    </submittedName>
</protein>
<name>A0A6C0J7D0_9ZZZZ</name>
<accession>A0A6C0J7D0</accession>
<reference evidence="1" key="1">
    <citation type="journal article" date="2020" name="Nature">
        <title>Giant virus diversity and host interactions through global metagenomics.</title>
        <authorList>
            <person name="Schulz F."/>
            <person name="Roux S."/>
            <person name="Paez-Espino D."/>
            <person name="Jungbluth S."/>
            <person name="Walsh D.A."/>
            <person name="Denef V.J."/>
            <person name="McMahon K.D."/>
            <person name="Konstantinidis K.T."/>
            <person name="Eloe-Fadrosh E.A."/>
            <person name="Kyrpides N.C."/>
            <person name="Woyke T."/>
        </authorList>
    </citation>
    <scope>NUCLEOTIDE SEQUENCE</scope>
    <source>
        <strain evidence="1">GVMAG-M-3300025727-45</strain>
    </source>
</reference>